<evidence type="ECO:0000313" key="6">
    <source>
        <dbReference type="EMBL" id="XBP68651.1"/>
    </source>
</evidence>
<dbReference type="InterPro" id="IPR016164">
    <property type="entry name" value="FAD-linked_Oxase-like_C"/>
</dbReference>
<dbReference type="PANTHER" id="PTHR43716">
    <property type="entry name" value="D-2-HYDROXYGLUTARATE DEHYDROGENASE, MITOCHONDRIAL"/>
    <property type="match status" value="1"/>
</dbReference>
<dbReference type="PROSITE" id="PS51387">
    <property type="entry name" value="FAD_PCMH"/>
    <property type="match status" value="1"/>
</dbReference>
<dbReference type="SUPFAM" id="SSF55103">
    <property type="entry name" value="FAD-linked oxidases, C-terminal domain"/>
    <property type="match status" value="1"/>
</dbReference>
<dbReference type="GO" id="GO:0003824">
    <property type="term" value="F:catalytic activity"/>
    <property type="evidence" value="ECO:0007669"/>
    <property type="project" value="InterPro"/>
</dbReference>
<dbReference type="InterPro" id="IPR036318">
    <property type="entry name" value="FAD-bd_PCMH-like_sf"/>
</dbReference>
<dbReference type="Gene3D" id="3.30.465.10">
    <property type="match status" value="1"/>
</dbReference>
<comment type="cofactor">
    <cofactor evidence="1">
        <name>FAD</name>
        <dbReference type="ChEBI" id="CHEBI:57692"/>
    </cofactor>
</comment>
<dbReference type="InterPro" id="IPR016171">
    <property type="entry name" value="Vanillyl_alc_oxidase_C-sub2"/>
</dbReference>
<dbReference type="RefSeq" id="WP_349276687.1">
    <property type="nucleotide sequence ID" value="NZ_CBCSCU010000011.1"/>
</dbReference>
<dbReference type="GO" id="GO:0022904">
    <property type="term" value="P:respiratory electron transport chain"/>
    <property type="evidence" value="ECO:0007669"/>
    <property type="project" value="TreeGrafter"/>
</dbReference>
<dbReference type="InterPro" id="IPR016169">
    <property type="entry name" value="FAD-bd_PCMH_sub2"/>
</dbReference>
<keyword evidence="4" id="KW-0274">FAD</keyword>
<evidence type="ECO:0000256" key="4">
    <source>
        <dbReference type="ARBA" id="ARBA00022827"/>
    </source>
</evidence>
<dbReference type="Pfam" id="PF01565">
    <property type="entry name" value="FAD_binding_4"/>
    <property type="match status" value="1"/>
</dbReference>
<dbReference type="InterPro" id="IPR006094">
    <property type="entry name" value="Oxid_FAD_bind_N"/>
</dbReference>
<keyword evidence="3" id="KW-0285">Flavoprotein</keyword>
<gene>
    <name evidence="6" type="ORF">ABLV49_12070</name>
</gene>
<protein>
    <submittedName>
        <fullName evidence="6">FAD-binding oxidoreductase</fullName>
    </submittedName>
</protein>
<evidence type="ECO:0000259" key="5">
    <source>
        <dbReference type="PROSITE" id="PS51387"/>
    </source>
</evidence>
<sequence>MTEFLDEARAILGEAHVLTTDLAAYVTDWRGKFTGQPLAVLRPADTAQVAATVRLCAAHGVPIVPQGGNTGMCGGATPDGSGAQVVLSLSRLNRVRSIDPLNNTLTVEAGCVLQAIQALAAEHDRLFPLSLGAEGSCQIGGNIATNAGGVQVLRYGNTRDLVLGLEVVLADGQVLNLLRALRKDNTGYDLKHLFIGSEGTLGIITAAVLKLFPAPHAQAVAFAAFKTPQQALQLLGLMRGQLGDRFTAFELMSQASVAMVRRYFPATPALFGTPHAWHVLMQASDASGQQALDAAFQAALEVALEQGIIDDVVVATSEAQAHELWAVRENISEAQQHDGSNIKHDIAVPVSGVPAFIDEVLPLLQAAYEGVRPIVYGHLGDGNLHFNVSRPAGWTTPGWQLETDRVNAIVLDVVARYQGSFSAEHGLGQLKNHEMLLYKAPLEVDVMRRVKQALDPQGLINPRKLLPD</sequence>
<dbReference type="Gene3D" id="1.10.45.10">
    <property type="entry name" value="Vanillyl-alcohol Oxidase, Chain A, domain 4"/>
    <property type="match status" value="1"/>
</dbReference>
<dbReference type="GO" id="GO:0071949">
    <property type="term" value="F:FAD binding"/>
    <property type="evidence" value="ECO:0007669"/>
    <property type="project" value="InterPro"/>
</dbReference>
<dbReference type="Gene3D" id="3.30.70.2740">
    <property type="match status" value="1"/>
</dbReference>
<dbReference type="SUPFAM" id="SSF56176">
    <property type="entry name" value="FAD-binding/transporter-associated domain-like"/>
    <property type="match status" value="1"/>
</dbReference>
<dbReference type="AlphaFoldDB" id="A0AAU7LM33"/>
<proteinExistence type="inferred from homology"/>
<dbReference type="Gene3D" id="3.30.43.10">
    <property type="entry name" value="Uridine Diphospho-n-acetylenolpyruvylglucosamine Reductase, domain 2"/>
    <property type="match status" value="1"/>
</dbReference>
<dbReference type="Gene3D" id="3.30.70.2190">
    <property type="match status" value="1"/>
</dbReference>
<reference evidence="6" key="1">
    <citation type="submission" date="2024-05" db="EMBL/GenBank/DDBJ databases">
        <authorList>
            <person name="Bunk B."/>
            <person name="Swiderski J."/>
            <person name="Sproer C."/>
            <person name="Thiel V."/>
        </authorList>
    </citation>
    <scope>NUCLEOTIDE SEQUENCE</scope>
    <source>
        <strain evidence="6">DSM 17735</strain>
    </source>
</reference>
<dbReference type="EMBL" id="CP157675">
    <property type="protein sequence ID" value="XBP68651.1"/>
    <property type="molecule type" value="Genomic_DNA"/>
</dbReference>
<evidence type="ECO:0000256" key="1">
    <source>
        <dbReference type="ARBA" id="ARBA00001974"/>
    </source>
</evidence>
<evidence type="ECO:0000256" key="2">
    <source>
        <dbReference type="ARBA" id="ARBA00008000"/>
    </source>
</evidence>
<dbReference type="InterPro" id="IPR051264">
    <property type="entry name" value="FAD-oxidored/transferase_4"/>
</dbReference>
<dbReference type="InterPro" id="IPR004113">
    <property type="entry name" value="FAD-bd_oxidored_4_C"/>
</dbReference>
<dbReference type="FunFam" id="3.30.465.10:FF:000001">
    <property type="entry name" value="D-2-hydroxyglutarate dehydrogenase, mitochondrial"/>
    <property type="match status" value="1"/>
</dbReference>
<feature type="domain" description="FAD-binding PCMH-type" evidence="5">
    <location>
        <begin position="33"/>
        <end position="214"/>
    </location>
</feature>
<accession>A0AAU7LM33</accession>
<name>A0AAU7LM33_9BURK</name>
<dbReference type="InterPro" id="IPR016166">
    <property type="entry name" value="FAD-bd_PCMH"/>
</dbReference>
<dbReference type="PANTHER" id="PTHR43716:SF2">
    <property type="entry name" value="BLL6224 PROTEIN"/>
    <property type="match status" value="1"/>
</dbReference>
<evidence type="ECO:0000256" key="3">
    <source>
        <dbReference type="ARBA" id="ARBA00022630"/>
    </source>
</evidence>
<dbReference type="FunFam" id="1.10.45.10:FF:000001">
    <property type="entry name" value="D-lactate dehydrogenase mitochondrial"/>
    <property type="match status" value="1"/>
</dbReference>
<organism evidence="6">
    <name type="scientific">Polaromonas hydrogenivorans</name>
    <dbReference type="NCBI Taxonomy" id="335476"/>
    <lineage>
        <taxon>Bacteria</taxon>
        <taxon>Pseudomonadati</taxon>
        <taxon>Pseudomonadota</taxon>
        <taxon>Betaproteobacteria</taxon>
        <taxon>Burkholderiales</taxon>
        <taxon>Comamonadaceae</taxon>
        <taxon>Polaromonas</taxon>
    </lineage>
</organism>
<dbReference type="Pfam" id="PF02913">
    <property type="entry name" value="FAD-oxidase_C"/>
    <property type="match status" value="1"/>
</dbReference>
<dbReference type="InterPro" id="IPR016167">
    <property type="entry name" value="FAD-bd_PCMH_sub1"/>
</dbReference>
<comment type="similarity">
    <text evidence="2">Belongs to the FAD-binding oxidoreductase/transferase type 4 family.</text>
</comment>